<evidence type="ECO:0000259" key="2">
    <source>
        <dbReference type="PROSITE" id="PS50110"/>
    </source>
</evidence>
<dbReference type="AlphaFoldDB" id="A0A2T2YDL1"/>
<name>A0A2T2YDL1_9BACT</name>
<evidence type="ECO:0000313" key="4">
    <source>
        <dbReference type="Proteomes" id="UP000240357"/>
    </source>
</evidence>
<dbReference type="Pfam" id="PF00072">
    <property type="entry name" value="Response_reg"/>
    <property type="match status" value="1"/>
</dbReference>
<dbReference type="Gene3D" id="3.40.50.2300">
    <property type="match status" value="1"/>
</dbReference>
<dbReference type="InterPro" id="IPR001789">
    <property type="entry name" value="Sig_transdc_resp-reg_receiver"/>
</dbReference>
<sequence length="135" mass="15716">MSRRLNVLLIDDDPTTNFLHKRTLNRTQLTRTIQVAETVQEALDLLQSPDWAEQEKPELIFLDLNLPGLTGWDFIDEYKKIESDNHNPPIIIILSASVNYDDEKKAKEIAEVAEFRRKPLTVEMLHEIIDHYFSA</sequence>
<dbReference type="PANTHER" id="PTHR44520:SF2">
    <property type="entry name" value="RESPONSE REGULATOR RCP1"/>
    <property type="match status" value="1"/>
</dbReference>
<dbReference type="EMBL" id="PYFT01000001">
    <property type="protein sequence ID" value="PSR53600.1"/>
    <property type="molecule type" value="Genomic_DNA"/>
</dbReference>
<dbReference type="InterPro" id="IPR052893">
    <property type="entry name" value="TCS_response_regulator"/>
</dbReference>
<evidence type="ECO:0000256" key="1">
    <source>
        <dbReference type="PROSITE-ProRule" id="PRU00169"/>
    </source>
</evidence>
<dbReference type="SMART" id="SM00448">
    <property type="entry name" value="REC"/>
    <property type="match status" value="1"/>
</dbReference>
<reference evidence="3 4" key="1">
    <citation type="submission" date="2018-03" db="EMBL/GenBank/DDBJ databases">
        <title>Adhaeribacter sp. HMF7605 Genome sequencing and assembly.</title>
        <authorList>
            <person name="Kang H."/>
            <person name="Kang J."/>
            <person name="Cha I."/>
            <person name="Kim H."/>
            <person name="Joh K."/>
        </authorList>
    </citation>
    <scope>NUCLEOTIDE SEQUENCE [LARGE SCALE GENOMIC DNA]</scope>
    <source>
        <strain evidence="3 4">HMF7605</strain>
    </source>
</reference>
<dbReference type="RefSeq" id="WP_106928389.1">
    <property type="nucleotide sequence ID" value="NZ_PYFT01000001.1"/>
</dbReference>
<dbReference type="Proteomes" id="UP000240357">
    <property type="component" value="Unassembled WGS sequence"/>
</dbReference>
<evidence type="ECO:0000313" key="3">
    <source>
        <dbReference type="EMBL" id="PSR53600.1"/>
    </source>
</evidence>
<organism evidence="3 4">
    <name type="scientific">Adhaeribacter arboris</name>
    <dbReference type="NCBI Taxonomy" id="2072846"/>
    <lineage>
        <taxon>Bacteria</taxon>
        <taxon>Pseudomonadati</taxon>
        <taxon>Bacteroidota</taxon>
        <taxon>Cytophagia</taxon>
        <taxon>Cytophagales</taxon>
        <taxon>Hymenobacteraceae</taxon>
        <taxon>Adhaeribacter</taxon>
    </lineage>
</organism>
<protein>
    <submittedName>
        <fullName evidence="3">Response regulator</fullName>
    </submittedName>
</protein>
<feature type="modified residue" description="4-aspartylphosphate" evidence="1">
    <location>
        <position position="63"/>
    </location>
</feature>
<feature type="domain" description="Response regulatory" evidence="2">
    <location>
        <begin position="6"/>
        <end position="133"/>
    </location>
</feature>
<dbReference type="OrthoDB" id="1524091at2"/>
<dbReference type="SUPFAM" id="SSF52172">
    <property type="entry name" value="CheY-like"/>
    <property type="match status" value="1"/>
</dbReference>
<accession>A0A2T2YDL1</accession>
<comment type="caution">
    <text evidence="3">The sequence shown here is derived from an EMBL/GenBank/DDBJ whole genome shotgun (WGS) entry which is preliminary data.</text>
</comment>
<dbReference type="PANTHER" id="PTHR44520">
    <property type="entry name" value="RESPONSE REGULATOR RCP1-RELATED"/>
    <property type="match status" value="1"/>
</dbReference>
<dbReference type="GO" id="GO:0000160">
    <property type="term" value="P:phosphorelay signal transduction system"/>
    <property type="evidence" value="ECO:0007669"/>
    <property type="project" value="InterPro"/>
</dbReference>
<keyword evidence="1" id="KW-0597">Phosphoprotein</keyword>
<proteinExistence type="predicted"/>
<dbReference type="InterPro" id="IPR011006">
    <property type="entry name" value="CheY-like_superfamily"/>
</dbReference>
<keyword evidence="4" id="KW-1185">Reference proteome</keyword>
<dbReference type="PROSITE" id="PS50110">
    <property type="entry name" value="RESPONSE_REGULATORY"/>
    <property type="match status" value="1"/>
</dbReference>
<gene>
    <name evidence="3" type="ORF">AHMF7605_08705</name>
</gene>